<dbReference type="GO" id="GO:0004521">
    <property type="term" value="F:RNA endonuclease activity"/>
    <property type="evidence" value="ECO:0007669"/>
    <property type="project" value="InterPro"/>
</dbReference>
<dbReference type="KEGG" id="hcb:HCBAA847_1479"/>
<dbReference type="Pfam" id="PF00545">
    <property type="entry name" value="Ribonuclease"/>
    <property type="match status" value="1"/>
</dbReference>
<evidence type="ECO:0000313" key="4">
    <source>
        <dbReference type="Proteomes" id="UP000006036"/>
    </source>
</evidence>
<dbReference type="RefSeq" id="WP_015453647.1">
    <property type="nucleotide sequence ID" value="NC_020555.1"/>
</dbReference>
<dbReference type="GO" id="GO:0003723">
    <property type="term" value="F:RNA binding"/>
    <property type="evidence" value="ECO:0007669"/>
    <property type="project" value="InterPro"/>
</dbReference>
<keyword evidence="1" id="KW-0540">Nuclease</keyword>
<dbReference type="Gene3D" id="3.10.450.30">
    <property type="entry name" value="Microbial ribonucleases"/>
    <property type="match status" value="1"/>
</dbReference>
<gene>
    <name evidence="3" type="ORF">HCBAA847_1479</name>
</gene>
<dbReference type="Proteomes" id="UP000006036">
    <property type="component" value="Chromosome 1"/>
</dbReference>
<dbReference type="GO" id="GO:0016787">
    <property type="term" value="F:hydrolase activity"/>
    <property type="evidence" value="ECO:0007669"/>
    <property type="project" value="UniProtKB-KW"/>
</dbReference>
<proteinExistence type="predicted"/>
<dbReference type="InterPro" id="IPR016191">
    <property type="entry name" value="Ribonuclease/ribotoxin"/>
</dbReference>
<keyword evidence="2" id="KW-0378">Hydrolase</keyword>
<accession>A0AAI8MN74</accession>
<dbReference type="SUPFAM" id="SSF53933">
    <property type="entry name" value="Microbial ribonucleases"/>
    <property type="match status" value="1"/>
</dbReference>
<protein>
    <submittedName>
        <fullName evidence="3">Uncharacterized protein</fullName>
    </submittedName>
</protein>
<evidence type="ECO:0000256" key="1">
    <source>
        <dbReference type="ARBA" id="ARBA00022722"/>
    </source>
</evidence>
<dbReference type="EMBL" id="AP012492">
    <property type="protein sequence ID" value="BAM32709.1"/>
    <property type="molecule type" value="Genomic_DNA"/>
</dbReference>
<dbReference type="InterPro" id="IPR000026">
    <property type="entry name" value="N1-like"/>
</dbReference>
<name>A0AAI8MN74_9HELI</name>
<dbReference type="AlphaFoldDB" id="A0AAI8MN74"/>
<organism evidence="3 4">
    <name type="scientific">Helicobacter cinaedi CCUG 18818 = ATCC BAA-847</name>
    <dbReference type="NCBI Taxonomy" id="537971"/>
    <lineage>
        <taxon>Bacteria</taxon>
        <taxon>Pseudomonadati</taxon>
        <taxon>Campylobacterota</taxon>
        <taxon>Epsilonproteobacteria</taxon>
        <taxon>Campylobacterales</taxon>
        <taxon>Helicobacteraceae</taxon>
        <taxon>Helicobacter</taxon>
    </lineage>
</organism>
<sequence length="821" mass="94095">MPQDSIRNIQLSPSVVYGDENFPQKEYRRLKALLDKGQREQVINDLKVRYQKDRDLAYELAHRLEIDLAKELNVIHYDNLKDKNASYIIIADYNTQTQELSLSLESEIFNTLLDTIHYYSQYKGNFADTLMSGISGVFGAMEEGAKRVAKLAIEQGFSKKIKALKYVFKVEGISVSATYNYGNNDGDIVKTGAGLVIEMLLASGISLILASTLGLTSAPALIVIGGISALIAGILMNTQTGKDFINFLADDVLKPLIDSLESKLQSFFSMFDSNPLEYELVPNPTLESKDYQSLIELLLNKNSNALDIDTLLHTFPNYLAYPTHSYSTKDSTNSSLALSTPKDALPIHIKAQCFNHKKEALSNREIYVYSPNFYSFVDRAKSDENGFIEFHNAYVSSKMTNSDLYFVLNRYGLDEEQKDFHIKISPSKTIQPKDKQVGELLEQRLSFEKNIPKAITLNDNIKPNIKVNAIEYIPQEYNHNSFNSPLEHHLIESITLQAHYVLKDSHKKNIQGDEQSLLKESIQRYKHKTKWGYIVFDRDEEIEQTLKQVNKTQPLIYSKRFKELENIKGEIVNIPFKEEWENKQIRFFAYLWRANRDVGIDVEKREYSYIIQVVHTKQEEKAWYENEKLWDTIDAVSLGAAFIPVGGWTAGVVIKAGAEGAKVAIRWASKKLTTRTLKLRNTQNKITIQQYEYKITKYITRSTNRVAKPKYPKQSLSQMPQHVRARYEERVASNWKRSKGVPDKKLEAGRKWKNDIAQLPTRDTKGNPIFYKEHDISIASSQSGRGAERIVVGHSQDGNVLYDYIYYTPNHYNDFIHLIPK</sequence>
<evidence type="ECO:0000313" key="3">
    <source>
        <dbReference type="EMBL" id="BAM32709.1"/>
    </source>
</evidence>
<reference evidence="3 4" key="1">
    <citation type="journal article" date="2012" name="J. Bacteriol.">
        <title>Complete Genome Sequence of Helicobacter cinaedi Type Strain ATCC BAA-847.</title>
        <authorList>
            <person name="Miyoshi-Akiyama T."/>
            <person name="Takeshita N."/>
            <person name="Ohmagari N."/>
            <person name="Kirikae T."/>
        </authorList>
    </citation>
    <scope>NUCLEOTIDE SEQUENCE [LARGE SCALE GENOMIC DNA]</scope>
    <source>
        <strain evidence="3 4">ATCC BAA-847</strain>
    </source>
</reference>
<evidence type="ECO:0000256" key="2">
    <source>
        <dbReference type="ARBA" id="ARBA00022801"/>
    </source>
</evidence>